<evidence type="ECO:0000256" key="3">
    <source>
        <dbReference type="ARBA" id="ARBA00022741"/>
    </source>
</evidence>
<comment type="subcellular location">
    <subcellularLocation>
        <location evidence="1">Cell membrane</location>
        <topology evidence="1">Multi-pass membrane protein</topology>
    </subcellularLocation>
</comment>
<dbReference type="AlphaFoldDB" id="A0A0L8N375"/>
<dbReference type="GO" id="GO:0005886">
    <property type="term" value="C:plasma membrane"/>
    <property type="evidence" value="ECO:0007669"/>
    <property type="project" value="UniProtKB-SubCell"/>
</dbReference>
<dbReference type="InterPro" id="IPR027417">
    <property type="entry name" value="P-loop_NTPase"/>
</dbReference>
<evidence type="ECO:0000256" key="1">
    <source>
        <dbReference type="ARBA" id="ARBA00004651"/>
    </source>
</evidence>
<evidence type="ECO:0000313" key="10">
    <source>
        <dbReference type="EMBL" id="KOG57124.1"/>
    </source>
</evidence>
<keyword evidence="3" id="KW-0547">Nucleotide-binding</keyword>
<dbReference type="SUPFAM" id="SSF52540">
    <property type="entry name" value="P-loop containing nucleoside triphosphate hydrolases"/>
    <property type="match status" value="1"/>
</dbReference>
<evidence type="ECO:0000259" key="9">
    <source>
        <dbReference type="PROSITE" id="PS50929"/>
    </source>
</evidence>
<dbReference type="PATRIC" id="fig|1961.12.peg.1167"/>
<dbReference type="InterPro" id="IPR011527">
    <property type="entry name" value="ABC1_TM_dom"/>
</dbReference>
<dbReference type="GO" id="GO:0015421">
    <property type="term" value="F:ABC-type oligopeptide transporter activity"/>
    <property type="evidence" value="ECO:0007669"/>
    <property type="project" value="TreeGrafter"/>
</dbReference>
<dbReference type="EMBL" id="LGUV01000020">
    <property type="protein sequence ID" value="KOG57124.1"/>
    <property type="molecule type" value="Genomic_DNA"/>
</dbReference>
<evidence type="ECO:0000256" key="5">
    <source>
        <dbReference type="ARBA" id="ARBA00022989"/>
    </source>
</evidence>
<keyword evidence="4" id="KW-0067">ATP-binding</keyword>
<evidence type="ECO:0000259" key="8">
    <source>
        <dbReference type="PROSITE" id="PS50893"/>
    </source>
</evidence>
<evidence type="ECO:0008006" key="12">
    <source>
        <dbReference type="Google" id="ProtNLM"/>
    </source>
</evidence>
<protein>
    <recommendedName>
        <fullName evidence="12">ABC transporter ATP-binding protein</fullName>
    </recommendedName>
</protein>
<dbReference type="Proteomes" id="UP000037084">
    <property type="component" value="Unassembled WGS sequence"/>
</dbReference>
<dbReference type="Gene3D" id="1.20.1560.10">
    <property type="entry name" value="ABC transporter type 1, transmembrane domain"/>
    <property type="match status" value="1"/>
</dbReference>
<dbReference type="InterPro" id="IPR003593">
    <property type="entry name" value="AAA+_ATPase"/>
</dbReference>
<dbReference type="SMART" id="SM00382">
    <property type="entry name" value="AAA"/>
    <property type="match status" value="1"/>
</dbReference>
<evidence type="ECO:0000256" key="4">
    <source>
        <dbReference type="ARBA" id="ARBA00022840"/>
    </source>
</evidence>
<evidence type="ECO:0000256" key="2">
    <source>
        <dbReference type="ARBA" id="ARBA00022692"/>
    </source>
</evidence>
<evidence type="ECO:0000256" key="6">
    <source>
        <dbReference type="ARBA" id="ARBA00023136"/>
    </source>
</evidence>
<feature type="domain" description="ABC transporter" evidence="8">
    <location>
        <begin position="319"/>
        <end position="550"/>
    </location>
</feature>
<gene>
    <name evidence="10" type="ORF">ADK75_05370</name>
</gene>
<dbReference type="InterPro" id="IPR036640">
    <property type="entry name" value="ABC1_TM_sf"/>
</dbReference>
<evidence type="ECO:0000256" key="7">
    <source>
        <dbReference type="SAM" id="Phobius"/>
    </source>
</evidence>
<keyword evidence="2 7" id="KW-0812">Transmembrane</keyword>
<feature type="transmembrane region" description="Helical" evidence="7">
    <location>
        <begin position="259"/>
        <end position="279"/>
    </location>
</feature>
<evidence type="ECO:0000313" key="11">
    <source>
        <dbReference type="Proteomes" id="UP000037084"/>
    </source>
</evidence>
<comment type="caution">
    <text evidence="10">The sequence shown here is derived from an EMBL/GenBank/DDBJ whole genome shotgun (WGS) entry which is preliminary data.</text>
</comment>
<dbReference type="PANTHER" id="PTHR43394">
    <property type="entry name" value="ATP-DEPENDENT PERMEASE MDL1, MITOCHONDRIAL"/>
    <property type="match status" value="1"/>
</dbReference>
<dbReference type="SUPFAM" id="SSF90123">
    <property type="entry name" value="ABC transporter transmembrane region"/>
    <property type="match status" value="1"/>
</dbReference>
<proteinExistence type="predicted"/>
<feature type="transmembrane region" description="Helical" evidence="7">
    <location>
        <begin position="235"/>
        <end position="253"/>
    </location>
</feature>
<dbReference type="PROSITE" id="PS50893">
    <property type="entry name" value="ABC_TRANSPORTER_2"/>
    <property type="match status" value="1"/>
</dbReference>
<feature type="transmembrane region" description="Helical" evidence="7">
    <location>
        <begin position="145"/>
        <end position="164"/>
    </location>
</feature>
<dbReference type="PROSITE" id="PS50929">
    <property type="entry name" value="ABC_TM1F"/>
    <property type="match status" value="1"/>
</dbReference>
<keyword evidence="6 7" id="KW-0472">Membrane</keyword>
<name>A0A0L8N375_STRVG</name>
<reference evidence="11" key="1">
    <citation type="submission" date="2015-07" db="EMBL/GenBank/DDBJ databases">
        <authorList>
            <consortium name="Consortium for Microbial Forensics and Genomics (microFORGE)"/>
            <person name="Knight B.M."/>
            <person name="Roberts D.P."/>
            <person name="Lin D."/>
            <person name="Hari K."/>
            <person name="Fletcher J."/>
            <person name="Melcher U."/>
            <person name="Blagden T."/>
            <person name="Winegar R.A."/>
        </authorList>
    </citation>
    <scope>NUCLEOTIDE SEQUENCE [LARGE SCALE GENOMIC DNA]</scope>
    <source>
        <strain evidence="11">NRRL B-1447</strain>
    </source>
</reference>
<feature type="transmembrane region" description="Helical" evidence="7">
    <location>
        <begin position="112"/>
        <end position="139"/>
    </location>
</feature>
<feature type="transmembrane region" description="Helical" evidence="7">
    <location>
        <begin position="47"/>
        <end position="72"/>
    </location>
</feature>
<dbReference type="Gene3D" id="3.40.50.300">
    <property type="entry name" value="P-loop containing nucleotide triphosphate hydrolases"/>
    <property type="match status" value="1"/>
</dbReference>
<dbReference type="GO" id="GO:0005524">
    <property type="term" value="F:ATP binding"/>
    <property type="evidence" value="ECO:0007669"/>
    <property type="project" value="UniProtKB-KW"/>
</dbReference>
<dbReference type="PANTHER" id="PTHR43394:SF1">
    <property type="entry name" value="ATP-BINDING CASSETTE SUB-FAMILY B MEMBER 10, MITOCHONDRIAL"/>
    <property type="match status" value="1"/>
</dbReference>
<accession>A0A0L8N375</accession>
<dbReference type="Pfam" id="PF00005">
    <property type="entry name" value="ABC_tran"/>
    <property type="match status" value="1"/>
</dbReference>
<dbReference type="InterPro" id="IPR039421">
    <property type="entry name" value="Type_1_exporter"/>
</dbReference>
<sequence length="570" mass="60396">MSFRVPGWTLLFIAGTLIHLTGTLLLPAALAKAIDALAHENSRSAALLSLSAVLIAEIVGTLMTSIACPASLTATTAWLRHYLFGHALSLGTAGAKRFPAGDMVSRLLDSTYGAAGITLQSIGVIVNLIVSAGSVVALWLVDWTIGFAFVIAAVPVAFSLRGWLGGTTDAFERYQAVQGGIAARMAEAVMGARTIQACGTVDHDVQRVLAPLPELAAAGHSTWSKQRQLSWRSSLAHAGLQLCVLAVAGYGVLHDTISVGEWIAVVAYAAMATGCLDAIDSLVAISYARAGITRLTDVFRHTAAKQVAIAEPECRSGPLVLRDATVRSEGRTIVERADLVLAQGDKVAVVGAAGSGKTGLIHLLGGLIQPDEGEVFLDGIPLNEFPTHTIRRWVSYSFAQPSILGTSIADMISYGMVDPERSAIERVAKLADADSFIRRLPHGYDSMLADAPLSGGEYQRLGLARALIRNPRILILDDATSGLDTITEFKVTSALNSHAADQTRIILARRPATAAHADYVVWLDQGRIRAVGAHHDLWAEQEYRSIFAPGSTEIVTLPHQLADSTSEGAP</sequence>
<dbReference type="InterPro" id="IPR003439">
    <property type="entry name" value="ABC_transporter-like_ATP-bd"/>
</dbReference>
<feature type="domain" description="ABC transmembrane type-1" evidence="9">
    <location>
        <begin position="10"/>
        <end position="279"/>
    </location>
</feature>
<organism evidence="10 11">
    <name type="scientific">Streptomyces virginiae</name>
    <name type="common">Streptomyces cinnamonensis</name>
    <dbReference type="NCBI Taxonomy" id="1961"/>
    <lineage>
        <taxon>Bacteria</taxon>
        <taxon>Bacillati</taxon>
        <taxon>Actinomycetota</taxon>
        <taxon>Actinomycetes</taxon>
        <taxon>Kitasatosporales</taxon>
        <taxon>Streptomycetaceae</taxon>
        <taxon>Streptomyces</taxon>
    </lineage>
</organism>
<dbReference type="Pfam" id="PF00664">
    <property type="entry name" value="ABC_membrane"/>
    <property type="match status" value="1"/>
</dbReference>
<keyword evidence="5 7" id="KW-1133">Transmembrane helix</keyword>
<dbReference type="GO" id="GO:0016887">
    <property type="term" value="F:ATP hydrolysis activity"/>
    <property type="evidence" value="ECO:0007669"/>
    <property type="project" value="InterPro"/>
</dbReference>